<keyword evidence="2" id="KW-1185">Reference proteome</keyword>
<dbReference type="Proteomes" id="UP000526125">
    <property type="component" value="Unassembled WGS sequence"/>
</dbReference>
<protein>
    <submittedName>
        <fullName evidence="1">DUF2971 domain-containing protein</fullName>
    </submittedName>
</protein>
<sequence length="313" mass="36915">MTDVLYHYCNVETFLNIIRNKTIRLSDITKSNDNMEGKWLFTFVEEEVLRQYKENPFLMSNKVIYGLDEIDTIKYLLKLTIEKIIKQNEMLFYVSCFSEAADKLSQWRGYADDGKGLSIGFNAEIIRKIASKENLLKLKKVKYSIEALPEQVSQYAQSYLESINLAISKYNMSEIYFNDDYMMNLFHYLDTKLLIQESLFYKNPAFEEEEEWRLVLNEEENDLDKSSTDWDYWYSTADNKSALTGYFGEVFPDGLQFRSSNSTISSYLDLSFKGFESELINNIYIGPKSKGLSRRKEKRYKSWYSHRQVPPVQ</sequence>
<accession>A0A7Y6BXD7</accession>
<dbReference type="RefSeq" id="WP_175395484.1">
    <property type="nucleotide sequence ID" value="NZ_JABMCB010000176.1"/>
</dbReference>
<organism evidence="1 2">
    <name type="scientific">Paenibacillus xylanilyticus</name>
    <dbReference type="NCBI Taxonomy" id="248903"/>
    <lineage>
        <taxon>Bacteria</taxon>
        <taxon>Bacillati</taxon>
        <taxon>Bacillota</taxon>
        <taxon>Bacilli</taxon>
        <taxon>Bacillales</taxon>
        <taxon>Paenibacillaceae</taxon>
        <taxon>Paenibacillus</taxon>
    </lineage>
</organism>
<dbReference type="Pfam" id="PF11185">
    <property type="entry name" value="DUF2971"/>
    <property type="match status" value="1"/>
</dbReference>
<name>A0A7Y6BXD7_9BACL</name>
<evidence type="ECO:0000313" key="1">
    <source>
        <dbReference type="EMBL" id="NUU75709.1"/>
    </source>
</evidence>
<proteinExistence type="predicted"/>
<comment type="caution">
    <text evidence="1">The sequence shown here is derived from an EMBL/GenBank/DDBJ whole genome shotgun (WGS) entry which is preliminary data.</text>
</comment>
<gene>
    <name evidence="1" type="ORF">HP552_10765</name>
</gene>
<dbReference type="EMBL" id="JABMCB010000176">
    <property type="protein sequence ID" value="NUU75709.1"/>
    <property type="molecule type" value="Genomic_DNA"/>
</dbReference>
<dbReference type="InterPro" id="IPR021352">
    <property type="entry name" value="DUF2971"/>
</dbReference>
<reference evidence="1 2" key="1">
    <citation type="submission" date="2020-05" db="EMBL/GenBank/DDBJ databases">
        <title>Genome Sequencing of Type Strains.</title>
        <authorList>
            <person name="Lemaire J.F."/>
            <person name="Inderbitzin P."/>
            <person name="Gregorio O.A."/>
            <person name="Collins S.B."/>
            <person name="Wespe N."/>
            <person name="Knight-Connoni V."/>
        </authorList>
    </citation>
    <scope>NUCLEOTIDE SEQUENCE [LARGE SCALE GENOMIC DNA]</scope>
    <source>
        <strain evidence="1 2">LMG 21957</strain>
    </source>
</reference>
<evidence type="ECO:0000313" key="2">
    <source>
        <dbReference type="Proteomes" id="UP000526125"/>
    </source>
</evidence>
<dbReference type="AlphaFoldDB" id="A0A7Y6BXD7"/>